<proteinExistence type="predicted"/>
<dbReference type="EMBL" id="UINC01033180">
    <property type="protein sequence ID" value="SVB22045.1"/>
    <property type="molecule type" value="Genomic_DNA"/>
</dbReference>
<organism evidence="5">
    <name type="scientific">marine metagenome</name>
    <dbReference type="NCBI Taxonomy" id="408172"/>
    <lineage>
        <taxon>unclassified sequences</taxon>
        <taxon>metagenomes</taxon>
        <taxon>ecological metagenomes</taxon>
    </lineage>
</organism>
<dbReference type="PANTHER" id="PTHR43401">
    <property type="entry name" value="L-THREONINE 3-DEHYDROGENASE"/>
    <property type="match status" value="1"/>
</dbReference>
<reference evidence="5" key="1">
    <citation type="submission" date="2018-05" db="EMBL/GenBank/DDBJ databases">
        <authorList>
            <person name="Lanie J.A."/>
            <person name="Ng W.-L."/>
            <person name="Kazmierczak K.M."/>
            <person name="Andrzejewski T.M."/>
            <person name="Davidsen T.M."/>
            <person name="Wayne K.J."/>
            <person name="Tettelin H."/>
            <person name="Glass J.I."/>
            <person name="Rusch D."/>
            <person name="Podicherti R."/>
            <person name="Tsui H.-C.T."/>
            <person name="Winkler M.E."/>
        </authorList>
    </citation>
    <scope>NUCLEOTIDE SEQUENCE</scope>
</reference>
<dbReference type="SUPFAM" id="SSF50129">
    <property type="entry name" value="GroES-like"/>
    <property type="match status" value="1"/>
</dbReference>
<feature type="domain" description="Alcohol dehydrogenase-like N-terminal" evidence="4">
    <location>
        <begin position="25"/>
        <end position="131"/>
    </location>
</feature>
<dbReference type="Gene3D" id="3.90.180.10">
    <property type="entry name" value="Medium-chain alcohol dehydrogenases, catalytic domain"/>
    <property type="match status" value="1"/>
</dbReference>
<protein>
    <recommendedName>
        <fullName evidence="4">Alcohol dehydrogenase-like N-terminal domain-containing protein</fullName>
    </recommendedName>
</protein>
<gene>
    <name evidence="5" type="ORF">METZ01_LOCUS174899</name>
</gene>
<dbReference type="Pfam" id="PF08240">
    <property type="entry name" value="ADH_N"/>
    <property type="match status" value="1"/>
</dbReference>
<evidence type="ECO:0000313" key="5">
    <source>
        <dbReference type="EMBL" id="SVB22045.1"/>
    </source>
</evidence>
<accession>A0A382C7G4</accession>
<feature type="non-terminal residue" evidence="5">
    <location>
        <position position="131"/>
    </location>
</feature>
<dbReference type="InterPro" id="IPR011032">
    <property type="entry name" value="GroES-like_sf"/>
</dbReference>
<keyword evidence="3" id="KW-0560">Oxidoreductase</keyword>
<dbReference type="InterPro" id="IPR050129">
    <property type="entry name" value="Zn_alcohol_dh"/>
</dbReference>
<evidence type="ECO:0000256" key="3">
    <source>
        <dbReference type="ARBA" id="ARBA00023002"/>
    </source>
</evidence>
<keyword evidence="2" id="KW-0862">Zinc</keyword>
<sequence>MQAIVYHGNKDIRLENIPEPSPELGEVKLRITNTSICATDIEEWQYGPLWVQHGSPNALTGQQTPLVIGHETSGHVIELGEGVNNVAVGDRVAVNTVLICGTCFWCMRGQQSVCPNMAVAGFMADGGLAEF</sequence>
<dbReference type="PANTHER" id="PTHR43401:SF2">
    <property type="entry name" value="L-THREONINE 3-DEHYDROGENASE"/>
    <property type="match status" value="1"/>
</dbReference>
<dbReference type="AlphaFoldDB" id="A0A382C7G4"/>
<keyword evidence="1" id="KW-0479">Metal-binding</keyword>
<dbReference type="InterPro" id="IPR002328">
    <property type="entry name" value="ADH_Zn_CS"/>
</dbReference>
<dbReference type="GO" id="GO:0016491">
    <property type="term" value="F:oxidoreductase activity"/>
    <property type="evidence" value="ECO:0007669"/>
    <property type="project" value="UniProtKB-KW"/>
</dbReference>
<name>A0A382C7G4_9ZZZZ</name>
<dbReference type="InterPro" id="IPR013154">
    <property type="entry name" value="ADH-like_N"/>
</dbReference>
<evidence type="ECO:0000256" key="2">
    <source>
        <dbReference type="ARBA" id="ARBA00022833"/>
    </source>
</evidence>
<evidence type="ECO:0000259" key="4">
    <source>
        <dbReference type="Pfam" id="PF08240"/>
    </source>
</evidence>
<dbReference type="PROSITE" id="PS00059">
    <property type="entry name" value="ADH_ZINC"/>
    <property type="match status" value="1"/>
</dbReference>
<evidence type="ECO:0000256" key="1">
    <source>
        <dbReference type="ARBA" id="ARBA00022723"/>
    </source>
</evidence>
<dbReference type="GO" id="GO:0008270">
    <property type="term" value="F:zinc ion binding"/>
    <property type="evidence" value="ECO:0007669"/>
    <property type="project" value="InterPro"/>
</dbReference>